<protein>
    <submittedName>
        <fullName evidence="1">Glyoxalase</fullName>
    </submittedName>
</protein>
<dbReference type="SUPFAM" id="SSF54593">
    <property type="entry name" value="Glyoxalase/Bleomycin resistance protein/Dihydroxybiphenyl dioxygenase"/>
    <property type="match status" value="1"/>
</dbReference>
<dbReference type="EMBL" id="JAUFPU010000004">
    <property type="protein sequence ID" value="MDN3576230.1"/>
    <property type="molecule type" value="Genomic_DNA"/>
</dbReference>
<name>A0ABT8B3E8_9NEIS</name>
<proteinExistence type="predicted"/>
<comment type="caution">
    <text evidence="1">The sequence shown here is derived from an EMBL/GenBank/DDBJ whole genome shotgun (WGS) entry which is preliminary data.</text>
</comment>
<keyword evidence="2" id="KW-1185">Reference proteome</keyword>
<sequence length="121" mass="14319">MLDALELKPFVPSRDFDLSCRFYRDLGFEERLVGDELAEFSLGAQAFLLQDFYRKDWAQNCVRHLLVSDARAWWRHIKQLELFDRYPGTRGTPPEDKPWHICQFSLVDPCGVLWHIAHPTR</sequence>
<reference evidence="1" key="2">
    <citation type="submission" date="2023-06" db="EMBL/GenBank/DDBJ databases">
        <authorList>
            <person name="Lucena T."/>
            <person name="Sun Q."/>
        </authorList>
    </citation>
    <scope>NUCLEOTIDE SEQUENCE</scope>
    <source>
        <strain evidence="1">CECT 7703</strain>
    </source>
</reference>
<dbReference type="RefSeq" id="WP_290331823.1">
    <property type="nucleotide sequence ID" value="NZ_JAUFPU010000004.1"/>
</dbReference>
<accession>A0ABT8B3E8</accession>
<evidence type="ECO:0000313" key="1">
    <source>
        <dbReference type="EMBL" id="MDN3576230.1"/>
    </source>
</evidence>
<evidence type="ECO:0000313" key="2">
    <source>
        <dbReference type="Proteomes" id="UP001180081"/>
    </source>
</evidence>
<gene>
    <name evidence="1" type="ORF">QWZ03_05565</name>
</gene>
<dbReference type="Gene3D" id="3.10.180.10">
    <property type="entry name" value="2,3-Dihydroxybiphenyl 1,2-Dioxygenase, domain 1"/>
    <property type="match status" value="1"/>
</dbReference>
<dbReference type="InterPro" id="IPR029068">
    <property type="entry name" value="Glyas_Bleomycin-R_OHBP_Dase"/>
</dbReference>
<reference evidence="1" key="1">
    <citation type="journal article" date="2014" name="Int. J. Syst. Evol. Microbiol.">
        <title>Complete genome of a new Firmicutes species belonging to the dominant human colonic microbiota ('Ruminococcus bicirculans') reveals two chromosomes and a selective capacity to utilize plant glucans.</title>
        <authorList>
            <consortium name="NISC Comparative Sequencing Program"/>
            <person name="Wegmann U."/>
            <person name="Louis P."/>
            <person name="Goesmann A."/>
            <person name="Henrissat B."/>
            <person name="Duncan S.H."/>
            <person name="Flint H.J."/>
        </authorList>
    </citation>
    <scope>NUCLEOTIDE SEQUENCE</scope>
    <source>
        <strain evidence="1">CECT 7703</strain>
    </source>
</reference>
<dbReference type="Proteomes" id="UP001180081">
    <property type="component" value="Unassembled WGS sequence"/>
</dbReference>
<organism evidence="1 2">
    <name type="scientific">Chitinimonas viridis</name>
    <dbReference type="NCBI Taxonomy" id="664880"/>
    <lineage>
        <taxon>Bacteria</taxon>
        <taxon>Pseudomonadati</taxon>
        <taxon>Pseudomonadota</taxon>
        <taxon>Betaproteobacteria</taxon>
        <taxon>Neisseriales</taxon>
        <taxon>Chitinibacteraceae</taxon>
        <taxon>Chitinimonas</taxon>
    </lineage>
</organism>